<dbReference type="AlphaFoldDB" id="A0A926KMU4"/>
<keyword evidence="1" id="KW-1133">Transmembrane helix</keyword>
<sequence length="92" mass="10920">MKEKQRSKWEKLRAKGKKNFIIFNGVIGWGVPTAILFTFLMSFMENYSIRFNQDFFELLIISIVLFPIGGILFGLWVWGWTEKLYRKHIGTK</sequence>
<protein>
    <submittedName>
        <fullName evidence="2">Uncharacterized protein</fullName>
    </submittedName>
</protein>
<feature type="transmembrane region" description="Helical" evidence="1">
    <location>
        <begin position="55"/>
        <end position="78"/>
    </location>
</feature>
<evidence type="ECO:0000313" key="2">
    <source>
        <dbReference type="EMBL" id="MBD0380182.1"/>
    </source>
</evidence>
<name>A0A926KMU4_9BACL</name>
<dbReference type="EMBL" id="JACVVD010000003">
    <property type="protein sequence ID" value="MBD0380182.1"/>
    <property type="molecule type" value="Genomic_DNA"/>
</dbReference>
<feature type="transmembrane region" description="Helical" evidence="1">
    <location>
        <begin position="21"/>
        <end position="43"/>
    </location>
</feature>
<evidence type="ECO:0000313" key="3">
    <source>
        <dbReference type="Proteomes" id="UP000650466"/>
    </source>
</evidence>
<organism evidence="2 3">
    <name type="scientific">Paenibacillus sedimenti</name>
    <dbReference type="NCBI Taxonomy" id="2770274"/>
    <lineage>
        <taxon>Bacteria</taxon>
        <taxon>Bacillati</taxon>
        <taxon>Bacillota</taxon>
        <taxon>Bacilli</taxon>
        <taxon>Bacillales</taxon>
        <taxon>Paenibacillaceae</taxon>
        <taxon>Paenibacillus</taxon>
    </lineage>
</organism>
<gene>
    <name evidence="2" type="ORF">ICC18_08670</name>
</gene>
<comment type="caution">
    <text evidence="2">The sequence shown here is derived from an EMBL/GenBank/DDBJ whole genome shotgun (WGS) entry which is preliminary data.</text>
</comment>
<proteinExistence type="predicted"/>
<keyword evidence="1" id="KW-0812">Transmembrane</keyword>
<accession>A0A926KMU4</accession>
<evidence type="ECO:0000256" key="1">
    <source>
        <dbReference type="SAM" id="Phobius"/>
    </source>
</evidence>
<dbReference type="RefSeq" id="WP_188174007.1">
    <property type="nucleotide sequence ID" value="NZ_JACVVD010000003.1"/>
</dbReference>
<dbReference type="Proteomes" id="UP000650466">
    <property type="component" value="Unassembled WGS sequence"/>
</dbReference>
<reference evidence="2" key="1">
    <citation type="submission" date="2020-09" db="EMBL/GenBank/DDBJ databases">
        <title>Draft Genome Sequence of Paenibacillus sp. WST5.</title>
        <authorList>
            <person name="Bao Z."/>
        </authorList>
    </citation>
    <scope>NUCLEOTIDE SEQUENCE</scope>
    <source>
        <strain evidence="2">WST5</strain>
    </source>
</reference>
<keyword evidence="1" id="KW-0472">Membrane</keyword>
<keyword evidence="3" id="KW-1185">Reference proteome</keyword>